<feature type="region of interest" description="Disordered" evidence="1">
    <location>
        <begin position="75"/>
        <end position="126"/>
    </location>
</feature>
<proteinExistence type="predicted"/>
<dbReference type="Proteomes" id="UP000633509">
    <property type="component" value="Unassembled WGS sequence"/>
</dbReference>
<organism evidence="2 3">
    <name type="scientific">Nonomuraea angiospora</name>
    <dbReference type="NCBI Taxonomy" id="46172"/>
    <lineage>
        <taxon>Bacteria</taxon>
        <taxon>Bacillati</taxon>
        <taxon>Actinomycetota</taxon>
        <taxon>Actinomycetes</taxon>
        <taxon>Streptosporangiales</taxon>
        <taxon>Streptosporangiaceae</taxon>
        <taxon>Nonomuraea</taxon>
    </lineage>
</organism>
<keyword evidence="3" id="KW-1185">Reference proteome</keyword>
<sequence>MTSLEEVHRIVPFECRRCWHVWEEEYLVRRIDDRHGNEREIWLQAGLPVLPPSPGGVMCPRCGCQQATTFPDGYLSRHPELIPPAEPPAPDATPLLSPVPSPHYLDAAERVVSGRGQPRPHHERLT</sequence>
<evidence type="ECO:0000313" key="3">
    <source>
        <dbReference type="Proteomes" id="UP000633509"/>
    </source>
</evidence>
<protein>
    <submittedName>
        <fullName evidence="2">Uncharacterized protein</fullName>
    </submittedName>
</protein>
<dbReference type="EMBL" id="JADBEK010000001">
    <property type="protein sequence ID" value="MBE1585677.1"/>
    <property type="molecule type" value="Genomic_DNA"/>
</dbReference>
<name>A0ABR9LYG1_9ACTN</name>
<accession>A0ABR9LYG1</accession>
<reference evidence="2 3" key="1">
    <citation type="submission" date="2020-10" db="EMBL/GenBank/DDBJ databases">
        <title>Sequencing the genomes of 1000 actinobacteria strains.</title>
        <authorList>
            <person name="Klenk H.-P."/>
        </authorList>
    </citation>
    <scope>NUCLEOTIDE SEQUENCE [LARGE SCALE GENOMIC DNA]</scope>
    <source>
        <strain evidence="2 3">DSM 43173</strain>
    </source>
</reference>
<evidence type="ECO:0000313" key="2">
    <source>
        <dbReference type="EMBL" id="MBE1585677.1"/>
    </source>
</evidence>
<feature type="compositionally biased region" description="Pro residues" evidence="1">
    <location>
        <begin position="81"/>
        <end position="101"/>
    </location>
</feature>
<evidence type="ECO:0000256" key="1">
    <source>
        <dbReference type="SAM" id="MobiDB-lite"/>
    </source>
</evidence>
<comment type="caution">
    <text evidence="2">The sequence shown here is derived from an EMBL/GenBank/DDBJ whole genome shotgun (WGS) entry which is preliminary data.</text>
</comment>
<gene>
    <name evidence="2" type="ORF">H4W80_003935</name>
</gene>